<proteinExistence type="inferred from homology"/>
<dbReference type="InterPro" id="IPR001907">
    <property type="entry name" value="ClpP"/>
</dbReference>
<reference evidence="5 6" key="1">
    <citation type="submission" date="2019-09" db="EMBL/GenBank/DDBJ databases">
        <authorList>
            <person name="Silva M.P."/>
            <person name="Gonzalez K."/>
            <person name="Koka A.K."/>
            <person name="Cabrera L."/>
            <person name="Cambron D.A."/>
            <person name="Diaz-Ariza A.M."/>
            <person name="Escobar S.L."/>
            <person name="Gali A.E."/>
            <person name="Garcia A."/>
            <person name="Gonzalez K.S."/>
            <person name="Mejia V.A."/>
            <person name="Morales N.J."/>
            <person name="Puente P.E."/>
            <person name="Ramos S.M."/>
            <person name="Rivera A.M."/>
            <person name="Ruas A.M."/>
            <person name="Ruiz E.O."/>
            <person name="Rustin G.O."/>
            <person name="Santana P.N."/>
            <person name="Alonso A."/>
            <person name="Arias E."/>
            <person name="Boaretto D."/>
            <person name="Casey G.B."/>
            <person name="Fernandez S.D."/>
            <person name="Flores B.C."/>
            <person name="Gonzalez C.A."/>
            <person name="Hernandez L.A."/>
            <person name="Lormand T.I."/>
            <person name="Oro J.D."/>
            <person name="Pineiro L."/>
            <person name="Quintana A.E."/>
            <person name="Solorzano G.E."/>
            <person name="Waikel P.A."/>
            <person name="Dougan K.E."/>
            <person name="Rodriguez-Lanetty M."/>
            <person name="Ball S.L."/>
            <person name="Garlena R.A."/>
            <person name="Russell D.A."/>
            <person name="Pope W.H."/>
            <person name="Jacobs-Sera D."/>
            <person name="Hatfull G.F."/>
        </authorList>
    </citation>
    <scope>NUCLEOTIDE SEQUENCE [LARGE SCALE GENOMIC DNA]</scope>
</reference>
<keyword evidence="3" id="KW-0378">Hydrolase</keyword>
<evidence type="ECO:0000256" key="1">
    <source>
        <dbReference type="ARBA" id="ARBA00007039"/>
    </source>
</evidence>
<evidence type="ECO:0000256" key="4">
    <source>
        <dbReference type="SAM" id="MobiDB-lite"/>
    </source>
</evidence>
<gene>
    <name evidence="5" type="primary">4</name>
    <name evidence="5" type="ORF">SEA_DENISE_4</name>
</gene>
<name>A0A5P8DEP8_9CAUD</name>
<dbReference type="GO" id="GO:0009368">
    <property type="term" value="C:endopeptidase Clp complex"/>
    <property type="evidence" value="ECO:0007669"/>
    <property type="project" value="TreeGrafter"/>
</dbReference>
<organism evidence="5 6">
    <name type="scientific">Gordonia phage Denise</name>
    <dbReference type="NCBI Taxonomy" id="2652879"/>
    <lineage>
        <taxon>Viruses</taxon>
        <taxon>Duplodnaviria</taxon>
        <taxon>Heunggongvirae</taxon>
        <taxon>Uroviricota</taxon>
        <taxon>Caudoviricetes</taxon>
        <taxon>Denisevirus</taxon>
        <taxon>Denisevirus denise</taxon>
    </lineage>
</organism>
<dbReference type="Pfam" id="PF10123">
    <property type="entry name" value="Mu-like_Pro"/>
    <property type="match status" value="1"/>
</dbReference>
<dbReference type="CDD" id="cd07016">
    <property type="entry name" value="S14_ClpP_1"/>
    <property type="match status" value="1"/>
</dbReference>
<dbReference type="Pfam" id="PF00574">
    <property type="entry name" value="CLP_protease"/>
    <property type="match status" value="1"/>
</dbReference>
<protein>
    <submittedName>
        <fullName evidence="5">Capsid maturation protease</fullName>
    </submittedName>
</protein>
<feature type="region of interest" description="Disordered" evidence="4">
    <location>
        <begin position="384"/>
        <end position="405"/>
    </location>
</feature>
<dbReference type="PRINTS" id="PR00127">
    <property type="entry name" value="CLPPROTEASEP"/>
</dbReference>
<dbReference type="RefSeq" id="YP_010654787.1">
    <property type="nucleotide sequence ID" value="NC_070816.1"/>
</dbReference>
<dbReference type="Gene3D" id="3.90.226.10">
    <property type="entry name" value="2-enoyl-CoA Hydratase, Chain A, domain 1"/>
    <property type="match status" value="1"/>
</dbReference>
<evidence type="ECO:0000256" key="3">
    <source>
        <dbReference type="ARBA" id="ARBA00022801"/>
    </source>
</evidence>
<comment type="similarity">
    <text evidence="1">Belongs to the peptidase S14 family.</text>
</comment>
<dbReference type="GO" id="GO:0004252">
    <property type="term" value="F:serine-type endopeptidase activity"/>
    <property type="evidence" value="ECO:0007669"/>
    <property type="project" value="InterPro"/>
</dbReference>
<dbReference type="GO" id="GO:0051117">
    <property type="term" value="F:ATPase binding"/>
    <property type="evidence" value="ECO:0007669"/>
    <property type="project" value="TreeGrafter"/>
</dbReference>
<dbReference type="SUPFAM" id="SSF52096">
    <property type="entry name" value="ClpP/crotonase"/>
    <property type="match status" value="1"/>
</dbReference>
<dbReference type="NCBIfam" id="NF045542">
    <property type="entry name" value="Clp_rel_HeadMat"/>
    <property type="match status" value="1"/>
</dbReference>
<feature type="compositionally biased region" description="Polar residues" evidence="4">
    <location>
        <begin position="386"/>
        <end position="405"/>
    </location>
</feature>
<dbReference type="InterPro" id="IPR029045">
    <property type="entry name" value="ClpP/crotonase-like_dom_sf"/>
</dbReference>
<keyword evidence="2" id="KW-0963">Cytoplasm</keyword>
<evidence type="ECO:0000313" key="6">
    <source>
        <dbReference type="Proteomes" id="UP000326737"/>
    </source>
</evidence>
<dbReference type="KEGG" id="vg:77930640"/>
<dbReference type="InterPro" id="IPR012106">
    <property type="entry name" value="Phage_Mu_Gp1"/>
</dbReference>
<keyword evidence="6" id="KW-1185">Reference proteome</keyword>
<sequence>MVNARIPAMERLLASQPKDQQTKRSWFEFRNADTDDEGPVELFIYDVIDDWFGVSAEMFARELSGIDAEEITVRINSPGGNVFDGIAILNALRGHKARVTTIVDGLAASAASFIAMAGDEIVMNRNSEMMIHDASGVCIGNAKDMGEMHDMLERVSNNIASIYAERTGTDAAEWRTAMLAETWYSAEEAVDAGLADRVETAGDDAAERAKNRFDLSIFNYAGREKAPTPTPLAATGAPEVNGGKEAITMATLNEGLAERLGIPADADDETVLSALDEALAERATGEPEPQEQQQPAAHLPEGVVAIDAATLEELRAAATRGDQARAEQERVGRISAVDDAVRTGRISPAQRETWLNRLEADPAEADVLNTLAPVYPVTGEIGHAANPTNQDDGDSIMTSLFGQEA</sequence>
<keyword evidence="5" id="KW-0645">Protease</keyword>
<dbReference type="PANTHER" id="PTHR10381">
    <property type="entry name" value="ATP-DEPENDENT CLP PROTEASE PROTEOLYTIC SUBUNIT"/>
    <property type="match status" value="1"/>
</dbReference>
<dbReference type="PANTHER" id="PTHR10381:SF70">
    <property type="entry name" value="ATP-DEPENDENT CLP PROTEASE PROTEOLYTIC SUBUNIT"/>
    <property type="match status" value="1"/>
</dbReference>
<evidence type="ECO:0000313" key="5">
    <source>
        <dbReference type="EMBL" id="QFP96620.1"/>
    </source>
</evidence>
<evidence type="ECO:0000256" key="2">
    <source>
        <dbReference type="ARBA" id="ARBA00022490"/>
    </source>
</evidence>
<dbReference type="InterPro" id="IPR023562">
    <property type="entry name" value="ClpP/TepA"/>
</dbReference>
<dbReference type="GO" id="GO:0004176">
    <property type="term" value="F:ATP-dependent peptidase activity"/>
    <property type="evidence" value="ECO:0007669"/>
    <property type="project" value="InterPro"/>
</dbReference>
<dbReference type="GO" id="GO:0006515">
    <property type="term" value="P:protein quality control for misfolded or incompletely synthesized proteins"/>
    <property type="evidence" value="ECO:0007669"/>
    <property type="project" value="TreeGrafter"/>
</dbReference>
<dbReference type="GeneID" id="77930640"/>
<dbReference type="Proteomes" id="UP000326737">
    <property type="component" value="Segment"/>
</dbReference>
<accession>A0A5P8DEP8</accession>
<dbReference type="EMBL" id="MN428053">
    <property type="protein sequence ID" value="QFP96620.1"/>
    <property type="molecule type" value="Genomic_DNA"/>
</dbReference>